<proteinExistence type="inferred from homology"/>
<dbReference type="InterPro" id="IPR004635">
    <property type="entry name" value="Pept_S49_SppA"/>
</dbReference>
<dbReference type="CDD" id="cd07018">
    <property type="entry name" value="S49_SppA_67K_type"/>
    <property type="match status" value="1"/>
</dbReference>
<dbReference type="Proteomes" id="UP000249354">
    <property type="component" value="Unassembled WGS sequence"/>
</dbReference>
<dbReference type="InterPro" id="IPR029045">
    <property type="entry name" value="ClpP/crotonase-like_dom_sf"/>
</dbReference>
<feature type="domain" description="Peptidase S49" evidence="9">
    <location>
        <begin position="130"/>
        <end position="283"/>
    </location>
</feature>
<dbReference type="EC" id="3.4.21.-" evidence="7"/>
<evidence type="ECO:0000256" key="1">
    <source>
        <dbReference type="ARBA" id="ARBA00004370"/>
    </source>
</evidence>
<sequence length="617" mass="66404">MRDFFKTAAASAVGTLVGLFSLLLLLGIGAFGLVGLLVASSGSETEIELENDSVLVFDLSTDIVDGAVNSSGALFEGAFYGGTRSVSLYDALAAIKAAAEDEQISGIYIKGYSTEGLATLKEVRQALSEFKESGKPIWAYNTDFDERAYYISSVADNLVLAPVGTMEIDGFKSETQFLANALDKFGVGVQVVHVGKYKSAIEPFTRSTSSPEAKQQTQVLIGDLWQDFSQTVSSDRKITPEQLQTLADNVALVEADEALSSGLVDRLGFYGDVLAELKKLSGVEEDTDEIAAADELGNEEDAFPQTTLADYAQRVADRRNQNWAAADDTIAIVYAEGDIVVGEDVVPGSITSEGLASTLRAMRRDDDIKAVVLRVNSPGGSATASEVIADEAKRLAAEKPLIVSMGDYAASGGYMISAPGAKIVASANTITGSIGVYGLLLNFQEIANENGITWDVVKTAKFADMQTTARPQNAAELEIQQGYVDTLYDRFTTIVAEGRNISKERVGQVAQGRVWTGEDAIKANLVDEIGGLEDAIELAATTAEIEDFQVKEYPRLPSFKEQFFNSVFGAGITAQLPWNKDPLTDELLKLRKEFSLLETLNDPNSVYMRLPFTTEID</sequence>
<evidence type="ECO:0000256" key="6">
    <source>
        <dbReference type="ARBA" id="ARBA00023136"/>
    </source>
</evidence>
<comment type="subcellular location">
    <subcellularLocation>
        <location evidence="7">Cell inner membrane</location>
    </subcellularLocation>
    <subcellularLocation>
        <location evidence="1">Membrane</location>
    </subcellularLocation>
</comment>
<evidence type="ECO:0000256" key="7">
    <source>
        <dbReference type="PIRNR" id="PIRNR001217"/>
    </source>
</evidence>
<dbReference type="InterPro" id="IPR004634">
    <property type="entry name" value="Pept_S49_pIV"/>
</dbReference>
<comment type="similarity">
    <text evidence="2 7">Belongs to the peptidase S49 family.</text>
</comment>
<dbReference type="EMBL" id="QBMC01000069">
    <property type="protein sequence ID" value="PZO17327.1"/>
    <property type="molecule type" value="Genomic_DNA"/>
</dbReference>
<gene>
    <name evidence="10" type="primary">sppA</name>
    <name evidence="10" type="ORF">DCF25_11300</name>
</gene>
<dbReference type="Gene3D" id="3.90.226.10">
    <property type="entry name" value="2-enoyl-CoA Hydratase, Chain A, domain 1"/>
    <property type="match status" value="3"/>
</dbReference>
<dbReference type="NCBIfam" id="TIGR00706">
    <property type="entry name" value="SppA_dom"/>
    <property type="match status" value="1"/>
</dbReference>
<keyword evidence="5" id="KW-0720">Serine protease</keyword>
<organism evidence="10 11">
    <name type="scientific">Leptolyngbya foveolarum</name>
    <dbReference type="NCBI Taxonomy" id="47253"/>
    <lineage>
        <taxon>Bacteria</taxon>
        <taxon>Bacillati</taxon>
        <taxon>Cyanobacteriota</taxon>
        <taxon>Cyanophyceae</taxon>
        <taxon>Leptolyngbyales</taxon>
        <taxon>Leptolyngbyaceae</taxon>
        <taxon>Leptolyngbya group</taxon>
        <taxon>Leptolyngbya</taxon>
    </lineage>
</organism>
<evidence type="ECO:0000256" key="2">
    <source>
        <dbReference type="ARBA" id="ARBA00008683"/>
    </source>
</evidence>
<dbReference type="PANTHER" id="PTHR33209">
    <property type="entry name" value="PROTEASE 4"/>
    <property type="match status" value="1"/>
</dbReference>
<dbReference type="Pfam" id="PF01343">
    <property type="entry name" value="Peptidase_S49"/>
    <property type="match status" value="2"/>
</dbReference>
<dbReference type="GO" id="GO:0006465">
    <property type="term" value="P:signal peptide processing"/>
    <property type="evidence" value="ECO:0007669"/>
    <property type="project" value="InterPro"/>
</dbReference>
<accession>A0A2W4UDA4</accession>
<evidence type="ECO:0000313" key="11">
    <source>
        <dbReference type="Proteomes" id="UP000249354"/>
    </source>
</evidence>
<keyword evidence="7" id="KW-1003">Cell membrane</keyword>
<keyword evidence="7" id="KW-0997">Cell inner membrane</keyword>
<dbReference type="InterPro" id="IPR002142">
    <property type="entry name" value="Peptidase_S49"/>
</dbReference>
<feature type="active site" description="Proton donor/acceptor" evidence="8">
    <location>
        <position position="198"/>
    </location>
</feature>
<dbReference type="InterPro" id="IPR047217">
    <property type="entry name" value="S49_SppA_67K_type_N"/>
</dbReference>
<evidence type="ECO:0000256" key="8">
    <source>
        <dbReference type="PIRSR" id="PIRSR001217-1"/>
    </source>
</evidence>
<dbReference type="AlphaFoldDB" id="A0A2W4UDA4"/>
<keyword evidence="6 7" id="KW-0472">Membrane</keyword>
<feature type="active site" description="Nucleophile" evidence="8">
    <location>
        <position position="411"/>
    </location>
</feature>
<evidence type="ECO:0000259" key="9">
    <source>
        <dbReference type="Pfam" id="PF01343"/>
    </source>
</evidence>
<evidence type="ECO:0000256" key="5">
    <source>
        <dbReference type="ARBA" id="ARBA00022825"/>
    </source>
</evidence>
<keyword evidence="3 7" id="KW-0645">Protease</keyword>
<protein>
    <recommendedName>
        <fullName evidence="7">Protease 4</fullName>
        <ecNumber evidence="7">3.4.21.-</ecNumber>
    </recommendedName>
    <alternativeName>
        <fullName evidence="7">Endopeptidase IV</fullName>
    </alternativeName>
    <alternativeName>
        <fullName evidence="7">Protease IV</fullName>
    </alternativeName>
    <alternativeName>
        <fullName evidence="7">Signal peptide peptidase</fullName>
    </alternativeName>
</protein>
<reference evidence="11" key="1">
    <citation type="submission" date="2018-04" db="EMBL/GenBank/DDBJ databases">
        <authorList>
            <person name="Cornet L."/>
        </authorList>
    </citation>
    <scope>NUCLEOTIDE SEQUENCE [LARGE SCALE GENOMIC DNA]</scope>
</reference>
<comment type="caution">
    <text evidence="10">The sequence shown here is derived from an EMBL/GenBank/DDBJ whole genome shotgun (WGS) entry which is preliminary data.</text>
</comment>
<dbReference type="NCBIfam" id="TIGR00705">
    <property type="entry name" value="SppA_67K"/>
    <property type="match status" value="1"/>
</dbReference>
<dbReference type="PIRSF" id="PIRSF001217">
    <property type="entry name" value="Protease_4_SppA"/>
    <property type="match status" value="1"/>
</dbReference>
<dbReference type="Gene3D" id="6.20.330.10">
    <property type="match status" value="1"/>
</dbReference>
<keyword evidence="4 7" id="KW-0378">Hydrolase</keyword>
<dbReference type="InterPro" id="IPR047272">
    <property type="entry name" value="S49_SppA_C"/>
</dbReference>
<reference evidence="10 11" key="2">
    <citation type="submission" date="2018-06" db="EMBL/GenBank/DDBJ databases">
        <title>Metagenomic assembly of (sub)arctic Cyanobacteria and their associated microbiome from non-axenic cultures.</title>
        <authorList>
            <person name="Baurain D."/>
        </authorList>
    </citation>
    <scope>NUCLEOTIDE SEQUENCE [LARGE SCALE GENOMIC DNA]</scope>
    <source>
        <strain evidence="10">ULC129bin1</strain>
    </source>
</reference>
<name>A0A2W4UDA4_9CYAN</name>
<evidence type="ECO:0000256" key="3">
    <source>
        <dbReference type="ARBA" id="ARBA00022670"/>
    </source>
</evidence>
<evidence type="ECO:0000313" key="10">
    <source>
        <dbReference type="EMBL" id="PZO17327.1"/>
    </source>
</evidence>
<dbReference type="SUPFAM" id="SSF52096">
    <property type="entry name" value="ClpP/crotonase"/>
    <property type="match status" value="2"/>
</dbReference>
<evidence type="ECO:0000256" key="4">
    <source>
        <dbReference type="ARBA" id="ARBA00022801"/>
    </source>
</evidence>
<feature type="domain" description="Peptidase S49" evidence="9">
    <location>
        <begin position="394"/>
        <end position="545"/>
    </location>
</feature>
<dbReference type="CDD" id="cd07023">
    <property type="entry name" value="S49_Sppa_N_C"/>
    <property type="match status" value="1"/>
</dbReference>
<dbReference type="GO" id="GO:0008236">
    <property type="term" value="F:serine-type peptidase activity"/>
    <property type="evidence" value="ECO:0007669"/>
    <property type="project" value="UniProtKB-KW"/>
</dbReference>
<dbReference type="GO" id="GO:0005886">
    <property type="term" value="C:plasma membrane"/>
    <property type="evidence" value="ECO:0007669"/>
    <property type="project" value="UniProtKB-SubCell"/>
</dbReference>
<dbReference type="PANTHER" id="PTHR33209:SF1">
    <property type="entry name" value="PEPTIDASE S49 DOMAIN-CONTAINING PROTEIN"/>
    <property type="match status" value="1"/>
</dbReference>